<feature type="region of interest" description="Disordered" evidence="1">
    <location>
        <begin position="255"/>
        <end position="293"/>
    </location>
</feature>
<dbReference type="Proteomes" id="UP000179807">
    <property type="component" value="Unassembled WGS sequence"/>
</dbReference>
<comment type="caution">
    <text evidence="2">The sequence shown here is derived from an EMBL/GenBank/DDBJ whole genome shotgun (WGS) entry which is preliminary data.</text>
</comment>
<feature type="compositionally biased region" description="Basic and acidic residues" evidence="1">
    <location>
        <begin position="260"/>
        <end position="284"/>
    </location>
</feature>
<accession>A0A1J4JAB1</accession>
<feature type="compositionally biased region" description="Low complexity" evidence="1">
    <location>
        <begin position="440"/>
        <end position="470"/>
    </location>
</feature>
<dbReference type="GeneID" id="94846324"/>
<dbReference type="VEuPathDB" id="TrichDB:TRFO_37759"/>
<reference evidence="2" key="1">
    <citation type="submission" date="2016-10" db="EMBL/GenBank/DDBJ databases">
        <authorList>
            <person name="Benchimol M."/>
            <person name="Almeida L.G."/>
            <person name="Vasconcelos A.T."/>
            <person name="Perreira-Neves A."/>
            <person name="Rosa I.A."/>
            <person name="Tasca T."/>
            <person name="Bogo M.R."/>
            <person name="de Souza W."/>
        </authorList>
    </citation>
    <scope>NUCLEOTIDE SEQUENCE [LARGE SCALE GENOMIC DNA]</scope>
    <source>
        <strain evidence="2">K</strain>
    </source>
</reference>
<organism evidence="2 3">
    <name type="scientific">Tritrichomonas foetus</name>
    <dbReference type="NCBI Taxonomy" id="1144522"/>
    <lineage>
        <taxon>Eukaryota</taxon>
        <taxon>Metamonada</taxon>
        <taxon>Parabasalia</taxon>
        <taxon>Tritrichomonadida</taxon>
        <taxon>Tritrichomonadidae</taxon>
        <taxon>Tritrichomonas</taxon>
    </lineage>
</organism>
<feature type="region of interest" description="Disordered" evidence="1">
    <location>
        <begin position="56"/>
        <end position="78"/>
    </location>
</feature>
<evidence type="ECO:0000256" key="1">
    <source>
        <dbReference type="SAM" id="MobiDB-lite"/>
    </source>
</evidence>
<feature type="compositionally biased region" description="Basic and acidic residues" evidence="1">
    <location>
        <begin position="527"/>
        <end position="537"/>
    </location>
</feature>
<feature type="region of interest" description="Disordered" evidence="1">
    <location>
        <begin position="428"/>
        <end position="563"/>
    </location>
</feature>
<protein>
    <submittedName>
        <fullName evidence="2">Uncharacterized protein</fullName>
    </submittedName>
</protein>
<feature type="compositionally biased region" description="Polar residues" evidence="1">
    <location>
        <begin position="429"/>
        <end position="439"/>
    </location>
</feature>
<gene>
    <name evidence="2" type="ORF">TRFO_37759</name>
</gene>
<name>A0A1J4JAB1_9EUKA</name>
<evidence type="ECO:0000313" key="3">
    <source>
        <dbReference type="Proteomes" id="UP000179807"/>
    </source>
</evidence>
<evidence type="ECO:0000313" key="2">
    <source>
        <dbReference type="EMBL" id="OHS96114.1"/>
    </source>
</evidence>
<dbReference type="AlphaFoldDB" id="A0A1J4JAB1"/>
<keyword evidence="3" id="KW-1185">Reference proteome</keyword>
<proteinExistence type="predicted"/>
<feature type="compositionally biased region" description="Polar residues" evidence="1">
    <location>
        <begin position="502"/>
        <end position="526"/>
    </location>
</feature>
<dbReference type="RefSeq" id="XP_068349251.1">
    <property type="nucleotide sequence ID" value="XM_068511620.1"/>
</dbReference>
<dbReference type="EMBL" id="MLAK01001199">
    <property type="protein sequence ID" value="OHS96114.1"/>
    <property type="molecule type" value="Genomic_DNA"/>
</dbReference>
<sequence>MSIERLTYSINTLLALYFPTDPPDFLSDISCIFAPYSLDPIANYKITVNSITVAPKSTNSKPQTTISDQKNSIPNPENSEPVVSEFMPKTGNLTNCPSRSSSPQEFSPLHDNSIKFNPIQFNPALIERTPSPNLENAKPHNINPIVQTNLNFPPGFENFHHSPNPKISSEGSNFPSVVDAGRFPNESIFNSVIDQNFQGNNNNLNGPLNNDENFAPSAPIFVPQLSPYAHQPQPNLLPNFQPQILPFAPNTVPFNPMPYNHEDESKSDEKRIIITENTKDRSDKDSDEYDDDEDQIIDSYVCDGNNDDEFASVIHKNPSNEQSSLPSIMQAPILSFPAVPLQQPPLQQFQSPIQQTFPSQIHPNMNLMNSHTLSQNLQQPVMPMQQTMPPFTNLVQAPIPIQSPILVQSPIPVQVPIPVPAPIPVQNPDVSPQNISQIPTTSNTKQISSKTIISINNNDNNDTSNSSYKTNKNHKNSKKQYAPFSSKFYNNNSDDDNNTNDIHISSWSSTKPKHSTPSFNDIINSTKTEKTERKTHIEQSPPRTKITMNPHNQNQKRKPYNKGIKEIPKPADFNANNIMMTPSANPIPPRPMVVYSMPKPVETPDQIPKNNLNKTTTTANNNHINNHTNSHNRSNPRYQEVPEGFHPANIAIPQVIIPIEMTKQPVTYKLAK</sequence>